<dbReference type="RefSeq" id="WP_038154438.1">
    <property type="nucleotide sequence ID" value="NZ_JMTB01000039.1"/>
</dbReference>
<dbReference type="PANTHER" id="PTHR43212">
    <property type="entry name" value="QUERCETIN 2,3-DIOXYGENASE"/>
    <property type="match status" value="1"/>
</dbReference>
<dbReference type="OrthoDB" id="9780903at2"/>
<feature type="domain" description="Quercetin 2,3-dioxygenase C-terminal cupin" evidence="5">
    <location>
        <begin position="154"/>
        <end position="240"/>
    </location>
</feature>
<reference evidence="7" key="1">
    <citation type="submission" date="2014-05" db="EMBL/GenBank/DDBJ databases">
        <title>ATOL: Assembling a taxonomically balanced genome-scale reconstruction of the evolutionary history of the Enterobacteriaceae.</title>
        <authorList>
            <person name="Plunkett G. III"/>
            <person name="Neeno-Eckwall E.C."/>
            <person name="Glasner J.D."/>
            <person name="Perna N.T."/>
        </authorList>
    </citation>
    <scope>NUCLEOTIDE SEQUENCE [LARGE SCALE GENOMIC DNA]</scope>
    <source>
        <strain evidence="7">ATCC 49490</strain>
    </source>
</reference>
<proteinExistence type="inferred from homology"/>
<dbReference type="eggNOG" id="COG1741">
    <property type="taxonomic scope" value="Bacteria"/>
</dbReference>
<feature type="binding site" evidence="2">
    <location>
        <position position="108"/>
    </location>
    <ligand>
        <name>Fe cation</name>
        <dbReference type="ChEBI" id="CHEBI:24875"/>
    </ligand>
</feature>
<keyword evidence="2" id="KW-0408">Iron</keyword>
<dbReference type="EMBL" id="JMTB01000039">
    <property type="protein sequence ID" value="KFC09475.1"/>
    <property type="molecule type" value="Genomic_DNA"/>
</dbReference>
<accession>A0A085AGY0</accession>
<dbReference type="PANTHER" id="PTHR43212:SF3">
    <property type="entry name" value="QUERCETIN 2,3-DIOXYGENASE"/>
    <property type="match status" value="1"/>
</dbReference>
<dbReference type="SUPFAM" id="SSF51182">
    <property type="entry name" value="RmlC-like cupins"/>
    <property type="match status" value="1"/>
</dbReference>
<evidence type="ECO:0000256" key="2">
    <source>
        <dbReference type="PIRSR" id="PIRSR006232-1"/>
    </source>
</evidence>
<evidence type="ECO:0000313" key="6">
    <source>
        <dbReference type="EMBL" id="KFC09475.1"/>
    </source>
</evidence>
<sequence length="245" mass="27933">MTTPYYVKKANTLHYLPASEYHPADTFFHFSFANYYDPDNINFGVLRVINDDNVKPHHGFDRHPHKDMEIVSYIIDGKLTHWDSATREEDVLERGHVQVVTAGKGVWHSELNNDDDWCRFLQIWIIPPAQGLEVRYSNHKFTAADRLNTLLHIVGSINNSDAPLLLNQDVNMYASELVNDHNVTFELKAGRQAYLNNVEGSLTVDENCVLNERDSLEISGPAVLTFRATTDHSHFIVIEMPESGV</sequence>
<comment type="similarity">
    <text evidence="1 3">Belongs to the pirin family.</text>
</comment>
<evidence type="ECO:0000313" key="7">
    <source>
        <dbReference type="Proteomes" id="UP000028630"/>
    </source>
</evidence>
<keyword evidence="7" id="KW-1185">Reference proteome</keyword>
<dbReference type="InterPro" id="IPR041602">
    <property type="entry name" value="Quercetinase_C"/>
</dbReference>
<evidence type="ECO:0000256" key="1">
    <source>
        <dbReference type="ARBA" id="ARBA00008416"/>
    </source>
</evidence>
<dbReference type="Pfam" id="PF17954">
    <property type="entry name" value="Pirin_C_2"/>
    <property type="match status" value="1"/>
</dbReference>
<dbReference type="InterPro" id="IPR011051">
    <property type="entry name" value="RmlC_Cupin_sf"/>
</dbReference>
<feature type="binding site" evidence="2">
    <location>
        <position position="65"/>
    </location>
    <ligand>
        <name>Fe cation</name>
        <dbReference type="ChEBI" id="CHEBI:24875"/>
    </ligand>
</feature>
<dbReference type="AlphaFoldDB" id="A0A085AGY0"/>
<feature type="binding site" evidence="2">
    <location>
        <position position="63"/>
    </location>
    <ligand>
        <name>Fe cation</name>
        <dbReference type="ChEBI" id="CHEBI:24875"/>
    </ligand>
</feature>
<dbReference type="InterPro" id="IPR014710">
    <property type="entry name" value="RmlC-like_jellyroll"/>
</dbReference>
<dbReference type="CDD" id="cd02910">
    <property type="entry name" value="cupin_Yhhw_N"/>
    <property type="match status" value="1"/>
</dbReference>
<dbReference type="Pfam" id="PF02678">
    <property type="entry name" value="Pirin"/>
    <property type="match status" value="1"/>
</dbReference>
<keyword evidence="2" id="KW-0479">Metal-binding</keyword>
<dbReference type="GO" id="GO:0046872">
    <property type="term" value="F:metal ion binding"/>
    <property type="evidence" value="ECO:0007669"/>
    <property type="project" value="UniProtKB-KW"/>
</dbReference>
<protein>
    <submittedName>
        <fullName evidence="6">Pirin</fullName>
    </submittedName>
</protein>
<comment type="caution">
    <text evidence="6">The sequence shown here is derived from an EMBL/GenBank/DDBJ whole genome shotgun (WGS) entry which is preliminary data.</text>
</comment>
<comment type="cofactor">
    <cofactor evidence="2">
        <name>Fe cation</name>
        <dbReference type="ChEBI" id="CHEBI:24875"/>
    </cofactor>
    <text evidence="2">Binds 1 Fe cation per subunit.</text>
</comment>
<name>A0A085AGY0_9ENTR</name>
<dbReference type="InterPro" id="IPR003829">
    <property type="entry name" value="Pirin_N_dom"/>
</dbReference>
<organism evidence="6 7">
    <name type="scientific">Trabulsiella guamensis ATCC 49490</name>
    <dbReference type="NCBI Taxonomy" id="1005994"/>
    <lineage>
        <taxon>Bacteria</taxon>
        <taxon>Pseudomonadati</taxon>
        <taxon>Pseudomonadota</taxon>
        <taxon>Gammaproteobacteria</taxon>
        <taxon>Enterobacterales</taxon>
        <taxon>Enterobacteriaceae</taxon>
        <taxon>Trabulsiella</taxon>
    </lineage>
</organism>
<evidence type="ECO:0000259" key="4">
    <source>
        <dbReference type="Pfam" id="PF02678"/>
    </source>
</evidence>
<dbReference type="Gene3D" id="2.60.120.10">
    <property type="entry name" value="Jelly Rolls"/>
    <property type="match status" value="2"/>
</dbReference>
<evidence type="ECO:0000259" key="5">
    <source>
        <dbReference type="Pfam" id="PF17954"/>
    </source>
</evidence>
<dbReference type="InterPro" id="IPR012093">
    <property type="entry name" value="Pirin"/>
</dbReference>
<evidence type="ECO:0000256" key="3">
    <source>
        <dbReference type="RuleBase" id="RU003457"/>
    </source>
</evidence>
<feature type="binding site" evidence="2">
    <location>
        <position position="110"/>
    </location>
    <ligand>
        <name>Fe cation</name>
        <dbReference type="ChEBI" id="CHEBI:24875"/>
    </ligand>
</feature>
<dbReference type="PIRSF" id="PIRSF006232">
    <property type="entry name" value="Pirin"/>
    <property type="match status" value="1"/>
</dbReference>
<dbReference type="Proteomes" id="UP000028630">
    <property type="component" value="Unassembled WGS sequence"/>
</dbReference>
<gene>
    <name evidence="6" type="ORF">GTGU_00853</name>
</gene>
<feature type="domain" description="Pirin N-terminal" evidence="4">
    <location>
        <begin position="22"/>
        <end position="125"/>
    </location>
</feature>